<evidence type="ECO:0000313" key="2">
    <source>
        <dbReference type="Proteomes" id="UP000255508"/>
    </source>
</evidence>
<evidence type="ECO:0000313" key="1">
    <source>
        <dbReference type="EMBL" id="RDH85318.1"/>
    </source>
</evidence>
<dbReference type="EMBL" id="QFXD01000300">
    <property type="protein sequence ID" value="RDH85318.1"/>
    <property type="molecule type" value="Genomic_DNA"/>
</dbReference>
<protein>
    <submittedName>
        <fullName evidence="1">Uncharacterized protein</fullName>
    </submittedName>
</protein>
<reference evidence="1 2" key="1">
    <citation type="journal article" date="2018" name="ISME J.">
        <title>Endosymbiont genomes yield clues of tubeworm success.</title>
        <authorList>
            <person name="Li Y."/>
            <person name="Liles M.R."/>
            <person name="Halanych K.M."/>
        </authorList>
    </citation>
    <scope>NUCLEOTIDE SEQUENCE [LARGE SCALE GENOMIC DNA]</scope>
    <source>
        <strain evidence="1">A1422</strain>
    </source>
</reference>
<accession>A0A370DK86</accession>
<name>A0A370DK86_9GAMM</name>
<dbReference type="Proteomes" id="UP000255508">
    <property type="component" value="Unassembled WGS sequence"/>
</dbReference>
<sequence length="111" mass="12274">MQAGLLVGLVIYVAESYLWTLNNALPPGYMLMQQKFRLMTLGWLPASLPEMVEIPASNGEFQMGILDEDFVGIVKNQPEFIKNFGIPSTTASIEPPGQIADFSSVLRIQDL</sequence>
<gene>
    <name evidence="1" type="ORF">DIZ79_16785</name>
</gene>
<proteinExistence type="predicted"/>
<comment type="caution">
    <text evidence="1">The sequence shown here is derived from an EMBL/GenBank/DDBJ whole genome shotgun (WGS) entry which is preliminary data.</text>
</comment>
<dbReference type="AlphaFoldDB" id="A0A370DK86"/>
<organism evidence="1 2">
    <name type="scientific">endosymbiont of Lamellibrachia luymesi</name>
    <dbReference type="NCBI Taxonomy" id="2200907"/>
    <lineage>
        <taxon>Bacteria</taxon>
        <taxon>Pseudomonadati</taxon>
        <taxon>Pseudomonadota</taxon>
        <taxon>Gammaproteobacteria</taxon>
        <taxon>sulfur-oxidizing symbionts</taxon>
    </lineage>
</organism>